<keyword evidence="2" id="KW-1185">Reference proteome</keyword>
<comment type="caution">
    <text evidence="1">The sequence shown here is derived from an EMBL/GenBank/DDBJ whole genome shotgun (WGS) entry which is preliminary data.</text>
</comment>
<proteinExistence type="predicted"/>
<sequence>MTERRLSFIVGASGNLSNISAWLSTLGSDGKWPDSEVDYTAGCTARRANWLVSMAAAWHGGLKGTDQFVRDPTLLTAIHSAMDWWFENDYSNQACLDSGGTSACPCGTPGLWNTNWFSNIILIPNLVAQTCLLVKDNLTVTEHGNCTHFTSRTYGTFDHNVNGLGTLTGANLLDVARIGIDEALLNSNSSQLTDAYRRIHGEALIQNRIMADGIRADGSFGQHGGVLYNGNYGKDYANDVLLLEIVAGGTQFAAGPNNKDAFATLMDGDQWMIFRNVETGVLHWDFSALGRFISFPVIDAQATGSININITEIQQLGQLWNSSTLLSVYSGLSSKSSNANVGSIVGNRMFYDNDYMVQRGPGYITSVKMYSNRTKNTECLNDQNPLGFHLSDGTVYTYLKGDEYEDIEAAWDWNLIPGTTVDYNATALTCGQASFVGRESFVGGVSNNKTGIAAQRFTNPLTRSLSWQKTWFFLEDNVQHVMVHIVDSTSGAPLFSVLDQKRHNGPIFVDGSPMGSSGNFSNPHSLWHDNVGYTFGQNPQSSFGLSVEVGPKTGNWSAIGISTQGLETVDLFAAWLSHNNTSSTEDLPSISYSAFPAVGRRTFEKKASKAGAYLQELRNDGDVSAVYDGTHRTAFFVFWNAAGGSAQFRPSPTQEPITISSTGNVAVIYCLNTGNITVSDPSQTIDVLQLTVKKGSSVLNTLTFTFPTDGLAGSSISQKL</sequence>
<evidence type="ECO:0000313" key="1">
    <source>
        <dbReference type="EMBL" id="KAI0094643.1"/>
    </source>
</evidence>
<dbReference type="Proteomes" id="UP001055072">
    <property type="component" value="Unassembled WGS sequence"/>
</dbReference>
<reference evidence="1" key="1">
    <citation type="journal article" date="2021" name="Environ. Microbiol.">
        <title>Gene family expansions and transcriptome signatures uncover fungal adaptations to wood decay.</title>
        <authorList>
            <person name="Hage H."/>
            <person name="Miyauchi S."/>
            <person name="Viragh M."/>
            <person name="Drula E."/>
            <person name="Min B."/>
            <person name="Chaduli D."/>
            <person name="Navarro D."/>
            <person name="Favel A."/>
            <person name="Norest M."/>
            <person name="Lesage-Meessen L."/>
            <person name="Balint B."/>
            <person name="Merenyi Z."/>
            <person name="de Eugenio L."/>
            <person name="Morin E."/>
            <person name="Martinez A.T."/>
            <person name="Baldrian P."/>
            <person name="Stursova M."/>
            <person name="Martinez M.J."/>
            <person name="Novotny C."/>
            <person name="Magnuson J.K."/>
            <person name="Spatafora J.W."/>
            <person name="Maurice S."/>
            <person name="Pangilinan J."/>
            <person name="Andreopoulos W."/>
            <person name="LaButti K."/>
            <person name="Hundley H."/>
            <person name="Na H."/>
            <person name="Kuo A."/>
            <person name="Barry K."/>
            <person name="Lipzen A."/>
            <person name="Henrissat B."/>
            <person name="Riley R."/>
            <person name="Ahrendt S."/>
            <person name="Nagy L.G."/>
            <person name="Grigoriev I.V."/>
            <person name="Martin F."/>
            <person name="Rosso M.N."/>
        </authorList>
    </citation>
    <scope>NUCLEOTIDE SEQUENCE</scope>
    <source>
        <strain evidence="1">CBS 384.51</strain>
    </source>
</reference>
<dbReference type="EMBL" id="MU274900">
    <property type="protein sequence ID" value="KAI0094643.1"/>
    <property type="molecule type" value="Genomic_DNA"/>
</dbReference>
<protein>
    <submittedName>
        <fullName evidence="1">Polysaccharide lyase family 8 protein</fullName>
    </submittedName>
</protein>
<name>A0ACB8UK83_9APHY</name>
<accession>A0ACB8UK83</accession>
<keyword evidence="1" id="KW-0456">Lyase</keyword>
<evidence type="ECO:0000313" key="2">
    <source>
        <dbReference type="Proteomes" id="UP001055072"/>
    </source>
</evidence>
<gene>
    <name evidence="1" type="ORF">BDY19DRAFT_982082</name>
</gene>
<organism evidence="1 2">
    <name type="scientific">Irpex rosettiformis</name>
    <dbReference type="NCBI Taxonomy" id="378272"/>
    <lineage>
        <taxon>Eukaryota</taxon>
        <taxon>Fungi</taxon>
        <taxon>Dikarya</taxon>
        <taxon>Basidiomycota</taxon>
        <taxon>Agaricomycotina</taxon>
        <taxon>Agaricomycetes</taxon>
        <taxon>Polyporales</taxon>
        <taxon>Irpicaceae</taxon>
        <taxon>Irpex</taxon>
    </lineage>
</organism>